<evidence type="ECO:0000313" key="1">
    <source>
        <dbReference type="EMBL" id="OIQ93977.1"/>
    </source>
</evidence>
<protein>
    <submittedName>
        <fullName evidence="1">Phenylphosphate carboxylase gamma subunit (Phenyl_P_gamma)</fullName>
    </submittedName>
</protein>
<name>A0A1J5RDX9_9ZZZZ</name>
<sequence>MANEYETFIRDRARILAGGEVVLTLRDLAPGRKKYKGINVRGVVSQPPKANEALLWIRSVVGVKDPEPCSVRIIEELPEVFKAKPYSDFFDAMAAAERK</sequence>
<dbReference type="AlphaFoldDB" id="A0A1J5RDX9"/>
<accession>A0A1J5RDX9</accession>
<proteinExistence type="predicted"/>
<dbReference type="EMBL" id="MLJW01000196">
    <property type="protein sequence ID" value="OIQ93977.1"/>
    <property type="molecule type" value="Genomic_DNA"/>
</dbReference>
<reference evidence="1" key="1">
    <citation type="submission" date="2016-10" db="EMBL/GenBank/DDBJ databases">
        <title>Sequence of Gallionella enrichment culture.</title>
        <authorList>
            <person name="Poehlein A."/>
            <person name="Muehling M."/>
            <person name="Daniel R."/>
        </authorList>
    </citation>
    <scope>NUCLEOTIDE SEQUENCE</scope>
</reference>
<organism evidence="1">
    <name type="scientific">mine drainage metagenome</name>
    <dbReference type="NCBI Taxonomy" id="410659"/>
    <lineage>
        <taxon>unclassified sequences</taxon>
        <taxon>metagenomes</taxon>
        <taxon>ecological metagenomes</taxon>
    </lineage>
</organism>
<comment type="caution">
    <text evidence="1">The sequence shown here is derived from an EMBL/GenBank/DDBJ whole genome shotgun (WGS) entry which is preliminary data.</text>
</comment>
<gene>
    <name evidence="1" type="ORF">GALL_240720</name>
</gene>